<evidence type="ECO:0000256" key="10">
    <source>
        <dbReference type="ARBA" id="ARBA00068150"/>
    </source>
</evidence>
<keyword evidence="12" id="KW-0472">Membrane</keyword>
<dbReference type="Proteomes" id="UP000247551">
    <property type="component" value="Unassembled WGS sequence"/>
</dbReference>
<keyword evidence="5" id="KW-0547">Nucleotide-binding</keyword>
<dbReference type="EMBL" id="QKLW01000002">
    <property type="protein sequence ID" value="PYF82954.1"/>
    <property type="molecule type" value="Genomic_DNA"/>
</dbReference>
<dbReference type="InterPro" id="IPR005467">
    <property type="entry name" value="His_kinase_dom"/>
</dbReference>
<keyword evidence="7" id="KW-0067">ATP-binding</keyword>
<dbReference type="Gene3D" id="1.10.287.130">
    <property type="match status" value="1"/>
</dbReference>
<proteinExistence type="predicted"/>
<dbReference type="FunFam" id="1.10.287.130:FF:000002">
    <property type="entry name" value="Two-component osmosensing histidine kinase"/>
    <property type="match status" value="1"/>
</dbReference>
<dbReference type="SUPFAM" id="SSF47384">
    <property type="entry name" value="Homodimeric domain of signal transducing histidine kinase"/>
    <property type="match status" value="1"/>
</dbReference>
<dbReference type="FunFam" id="3.30.565.10:FF:000010">
    <property type="entry name" value="Sensor histidine kinase RcsC"/>
    <property type="match status" value="1"/>
</dbReference>
<dbReference type="PROSITE" id="PS50109">
    <property type="entry name" value="HIS_KIN"/>
    <property type="match status" value="1"/>
</dbReference>
<sequence>MPRHISPLLRRFGVNKTTSPILLLVMAACVFMGGSALIFFELVDRQKVIMSAVEEDALWAAYQLDRESLKLKSTLKLLEDGYTEERLEEAKLRFDILFSRINVLEAGELHVLFKRLPDYENLLLFLKQKMLEIETLLYVEKEALIVPEILEKSDEMLKETGEIVHKTLASRSVEKVQQRKDALKLFIELGSLIALLTITMVFIIAMLFKQLKITQKSYGKSRKLTRDLELAVHSTKKALKIKTDFLATMSHEIRTPMNAIIGFSHLLQDDDLNKKQQEKVNKIQKSADNLLSIINSILDFSKIESGKVVLEEKAYSIDDVLDYVYSSCEVSANTKNIAFNVSRDFSLADQLVGDKTRLQQILINIVGNAIKFTHSGLVDVNLYQNSAQELVFEVKDTGVGIPEGVNVFDVFQQADSSTTRLYGGTGLGLSITDKLVELLGGKISFESTLGQGSTFKVRLPYRPDLNAQATAMERVGVIDQDKSIQELLSRLSVEYVALDITNALSNDSVLVVDSSWFNHQDDLSNDVFAALKGRALFISRDNESVQDALVTGLLTPSNINNKAAILTSQDNFPLDPGKVKYEAGLLNGKTILLAEDNKINANIVVAVLNKVGAKVDWVENGDLAFKKAQEHFYDLILMDIRMPIMDGYQASKEISQSLKDTKPPIVVLTADTFEMERKTNLEFGIDDFLFKPLDPHLLIEKIERWTSAPNAKSVEIEYKSSYISEDTLNDIVAELDQLELLLMEGSLKSENCIDDFIKKYNGIIDLDALKAVIDDISSYDYQDAINKIVRFKQNVSTRSCEK</sequence>
<dbReference type="PRINTS" id="PR00344">
    <property type="entry name" value="BCTRLSENSOR"/>
</dbReference>
<dbReference type="Pfam" id="PF00072">
    <property type="entry name" value="Response_reg"/>
    <property type="match status" value="1"/>
</dbReference>
<evidence type="ECO:0000256" key="8">
    <source>
        <dbReference type="ARBA" id="ARBA00023012"/>
    </source>
</evidence>
<evidence type="ECO:0000256" key="2">
    <source>
        <dbReference type="ARBA" id="ARBA00012438"/>
    </source>
</evidence>
<dbReference type="PROSITE" id="PS50110">
    <property type="entry name" value="RESPONSE_REGULATORY"/>
    <property type="match status" value="1"/>
</dbReference>
<dbReference type="PANTHER" id="PTHR45339:SF1">
    <property type="entry name" value="HYBRID SIGNAL TRANSDUCTION HISTIDINE KINASE J"/>
    <property type="match status" value="1"/>
</dbReference>
<dbReference type="CDD" id="cd00082">
    <property type="entry name" value="HisKA"/>
    <property type="match status" value="1"/>
</dbReference>
<feature type="domain" description="Histidine kinase" evidence="13">
    <location>
        <begin position="248"/>
        <end position="463"/>
    </location>
</feature>
<dbReference type="EC" id="2.7.13.3" evidence="2"/>
<dbReference type="GO" id="GO:0005524">
    <property type="term" value="F:ATP binding"/>
    <property type="evidence" value="ECO:0007669"/>
    <property type="project" value="UniProtKB-KW"/>
</dbReference>
<dbReference type="InterPro" id="IPR036097">
    <property type="entry name" value="HisK_dim/P_sf"/>
</dbReference>
<dbReference type="Gene3D" id="3.30.565.10">
    <property type="entry name" value="Histidine kinase-like ATPase, C-terminal domain"/>
    <property type="match status" value="1"/>
</dbReference>
<dbReference type="GO" id="GO:0000155">
    <property type="term" value="F:phosphorelay sensor kinase activity"/>
    <property type="evidence" value="ECO:0007669"/>
    <property type="project" value="InterPro"/>
</dbReference>
<dbReference type="Gene3D" id="3.40.50.2300">
    <property type="match status" value="1"/>
</dbReference>
<dbReference type="SUPFAM" id="SSF55874">
    <property type="entry name" value="ATPase domain of HSP90 chaperone/DNA topoisomerase II/histidine kinase"/>
    <property type="match status" value="1"/>
</dbReference>
<dbReference type="InterPro" id="IPR001789">
    <property type="entry name" value="Sig_transdc_resp-reg_receiver"/>
</dbReference>
<feature type="modified residue" description="4-aspartylphosphate" evidence="11">
    <location>
        <position position="639"/>
    </location>
</feature>
<dbReference type="CDD" id="cd17546">
    <property type="entry name" value="REC_hyHK_CKI1_RcsC-like"/>
    <property type="match status" value="1"/>
</dbReference>
<evidence type="ECO:0000313" key="15">
    <source>
        <dbReference type="EMBL" id="PYF82954.1"/>
    </source>
</evidence>
<evidence type="ECO:0000256" key="3">
    <source>
        <dbReference type="ARBA" id="ARBA00022553"/>
    </source>
</evidence>
<evidence type="ECO:0000256" key="12">
    <source>
        <dbReference type="SAM" id="Phobius"/>
    </source>
</evidence>
<keyword evidence="3 11" id="KW-0597">Phosphoprotein</keyword>
<feature type="transmembrane region" description="Helical" evidence="12">
    <location>
        <begin position="185"/>
        <end position="208"/>
    </location>
</feature>
<evidence type="ECO:0000256" key="5">
    <source>
        <dbReference type="ARBA" id="ARBA00022741"/>
    </source>
</evidence>
<dbReference type="RefSeq" id="WP_110572937.1">
    <property type="nucleotide sequence ID" value="NZ_QKLW01000002.1"/>
</dbReference>
<feature type="transmembrane region" description="Helical" evidence="12">
    <location>
        <begin position="20"/>
        <end position="40"/>
    </location>
</feature>
<dbReference type="Pfam" id="PF00512">
    <property type="entry name" value="HisKA"/>
    <property type="match status" value="1"/>
</dbReference>
<dbReference type="SMART" id="SM00387">
    <property type="entry name" value="HATPase_c"/>
    <property type="match status" value="1"/>
</dbReference>
<dbReference type="InterPro" id="IPR036890">
    <property type="entry name" value="HATPase_C_sf"/>
</dbReference>
<dbReference type="SMART" id="SM00448">
    <property type="entry name" value="REC"/>
    <property type="match status" value="1"/>
</dbReference>
<evidence type="ECO:0000259" key="13">
    <source>
        <dbReference type="PROSITE" id="PS50109"/>
    </source>
</evidence>
<comment type="subunit">
    <text evidence="9">At low DSF concentrations, interacts with RpfF.</text>
</comment>
<keyword evidence="12" id="KW-0812">Transmembrane</keyword>
<comment type="catalytic activity">
    <reaction evidence="1">
        <text>ATP + protein L-histidine = ADP + protein N-phospho-L-histidine.</text>
        <dbReference type="EC" id="2.7.13.3"/>
    </reaction>
</comment>
<dbReference type="AlphaFoldDB" id="A0A318V300"/>
<comment type="caution">
    <text evidence="15">The sequence shown here is derived from an EMBL/GenBank/DDBJ whole genome shotgun (WGS) entry which is preliminary data.</text>
</comment>
<keyword evidence="12" id="KW-1133">Transmembrane helix</keyword>
<keyword evidence="4" id="KW-0808">Transferase</keyword>
<protein>
    <recommendedName>
        <fullName evidence="10">Sensory/regulatory protein RpfC</fullName>
        <ecNumber evidence="2">2.7.13.3</ecNumber>
    </recommendedName>
</protein>
<evidence type="ECO:0000256" key="6">
    <source>
        <dbReference type="ARBA" id="ARBA00022777"/>
    </source>
</evidence>
<organism evidence="15 16">
    <name type="scientific">Marinomonas alcarazii</name>
    <dbReference type="NCBI Taxonomy" id="491949"/>
    <lineage>
        <taxon>Bacteria</taxon>
        <taxon>Pseudomonadati</taxon>
        <taxon>Pseudomonadota</taxon>
        <taxon>Gammaproteobacteria</taxon>
        <taxon>Oceanospirillales</taxon>
        <taxon>Oceanospirillaceae</taxon>
        <taxon>Marinomonas</taxon>
    </lineage>
</organism>
<dbReference type="InterPro" id="IPR003661">
    <property type="entry name" value="HisK_dim/P_dom"/>
</dbReference>
<feature type="domain" description="Response regulatory" evidence="14">
    <location>
        <begin position="590"/>
        <end position="706"/>
    </location>
</feature>
<gene>
    <name evidence="15" type="ORF">DFP75_10243</name>
</gene>
<name>A0A318V300_9GAMM</name>
<dbReference type="SUPFAM" id="SSF52172">
    <property type="entry name" value="CheY-like"/>
    <property type="match status" value="1"/>
</dbReference>
<dbReference type="InterPro" id="IPR003594">
    <property type="entry name" value="HATPase_dom"/>
</dbReference>
<keyword evidence="6" id="KW-0418">Kinase</keyword>
<dbReference type="InterPro" id="IPR004358">
    <property type="entry name" value="Sig_transdc_His_kin-like_C"/>
</dbReference>
<keyword evidence="8" id="KW-0902">Two-component regulatory system</keyword>
<evidence type="ECO:0000256" key="1">
    <source>
        <dbReference type="ARBA" id="ARBA00000085"/>
    </source>
</evidence>
<dbReference type="Pfam" id="PF02518">
    <property type="entry name" value="HATPase_c"/>
    <property type="match status" value="1"/>
</dbReference>
<evidence type="ECO:0000256" key="11">
    <source>
        <dbReference type="PROSITE-ProRule" id="PRU00169"/>
    </source>
</evidence>
<keyword evidence="16" id="KW-1185">Reference proteome</keyword>
<dbReference type="PANTHER" id="PTHR45339">
    <property type="entry name" value="HYBRID SIGNAL TRANSDUCTION HISTIDINE KINASE J"/>
    <property type="match status" value="1"/>
</dbReference>
<dbReference type="PROSITE" id="PS51257">
    <property type="entry name" value="PROKAR_LIPOPROTEIN"/>
    <property type="match status" value="1"/>
</dbReference>
<evidence type="ECO:0000256" key="9">
    <source>
        <dbReference type="ARBA" id="ARBA00064003"/>
    </source>
</evidence>
<dbReference type="SMART" id="SM00388">
    <property type="entry name" value="HisKA"/>
    <property type="match status" value="1"/>
</dbReference>
<dbReference type="InterPro" id="IPR011006">
    <property type="entry name" value="CheY-like_superfamily"/>
</dbReference>
<evidence type="ECO:0000259" key="14">
    <source>
        <dbReference type="PROSITE" id="PS50110"/>
    </source>
</evidence>
<evidence type="ECO:0000313" key="16">
    <source>
        <dbReference type="Proteomes" id="UP000247551"/>
    </source>
</evidence>
<accession>A0A318V300</accession>
<evidence type="ECO:0000256" key="4">
    <source>
        <dbReference type="ARBA" id="ARBA00022679"/>
    </source>
</evidence>
<evidence type="ECO:0000256" key="7">
    <source>
        <dbReference type="ARBA" id="ARBA00022840"/>
    </source>
</evidence>
<dbReference type="CDD" id="cd16922">
    <property type="entry name" value="HATPase_EvgS-ArcB-TorS-like"/>
    <property type="match status" value="1"/>
</dbReference>
<reference evidence="15 16" key="1">
    <citation type="submission" date="2018-06" db="EMBL/GenBank/DDBJ databases">
        <title>Genomic Encyclopedia of Type Strains, Phase III (KMG-III): the genomes of soil and plant-associated and newly described type strains.</title>
        <authorList>
            <person name="Whitman W."/>
        </authorList>
    </citation>
    <scope>NUCLEOTIDE SEQUENCE [LARGE SCALE GENOMIC DNA]</scope>
    <source>
        <strain evidence="15 16">CECT 7730</strain>
    </source>
</reference>